<reference evidence="3 4" key="1">
    <citation type="submission" date="2019-11" db="EMBL/GenBank/DDBJ databases">
        <authorList>
            <person name="Jiang L.-Q."/>
        </authorList>
    </citation>
    <scope>NUCLEOTIDE SEQUENCE [LARGE SCALE GENOMIC DNA]</scope>
    <source>
        <strain evidence="3 4">YIM 132087</strain>
    </source>
</reference>
<evidence type="ECO:0000313" key="4">
    <source>
        <dbReference type="Proteomes" id="UP000460221"/>
    </source>
</evidence>
<dbReference type="InterPro" id="IPR000551">
    <property type="entry name" value="MerR-type_HTH_dom"/>
</dbReference>
<dbReference type="RefSeq" id="WP_154767595.1">
    <property type="nucleotide sequence ID" value="NZ_WLYK01000001.1"/>
</dbReference>
<dbReference type="GO" id="GO:0003677">
    <property type="term" value="F:DNA binding"/>
    <property type="evidence" value="ECO:0007669"/>
    <property type="project" value="UniProtKB-KW"/>
</dbReference>
<feature type="domain" description="HTH merR-type" evidence="2">
    <location>
        <begin position="7"/>
        <end position="76"/>
    </location>
</feature>
<evidence type="ECO:0000313" key="3">
    <source>
        <dbReference type="EMBL" id="MTD13837.1"/>
    </source>
</evidence>
<dbReference type="SMART" id="SM00422">
    <property type="entry name" value="HTH_MERR"/>
    <property type="match status" value="1"/>
</dbReference>
<dbReference type="AlphaFoldDB" id="A0A7K1FI82"/>
<dbReference type="Gene3D" id="1.10.1660.10">
    <property type="match status" value="1"/>
</dbReference>
<protein>
    <submittedName>
        <fullName evidence="3">MerR family transcriptional regulator</fullName>
    </submittedName>
</protein>
<dbReference type="PANTHER" id="PTHR30204:SF93">
    <property type="entry name" value="HTH MERR-TYPE DOMAIN-CONTAINING PROTEIN"/>
    <property type="match status" value="1"/>
</dbReference>
<dbReference type="SUPFAM" id="SSF46955">
    <property type="entry name" value="Putative DNA-binding domain"/>
    <property type="match status" value="1"/>
</dbReference>
<dbReference type="PROSITE" id="PS00552">
    <property type="entry name" value="HTH_MERR_1"/>
    <property type="match status" value="1"/>
</dbReference>
<evidence type="ECO:0000259" key="2">
    <source>
        <dbReference type="PROSITE" id="PS50937"/>
    </source>
</evidence>
<proteinExistence type="predicted"/>
<dbReference type="InterPro" id="IPR047057">
    <property type="entry name" value="MerR_fam"/>
</dbReference>
<organism evidence="3 4">
    <name type="scientific">Nakamurella alba</name>
    <dbReference type="NCBI Taxonomy" id="2665158"/>
    <lineage>
        <taxon>Bacteria</taxon>
        <taxon>Bacillati</taxon>
        <taxon>Actinomycetota</taxon>
        <taxon>Actinomycetes</taxon>
        <taxon>Nakamurellales</taxon>
        <taxon>Nakamurellaceae</taxon>
        <taxon>Nakamurella</taxon>
    </lineage>
</organism>
<dbReference type="EMBL" id="WLYK01000001">
    <property type="protein sequence ID" value="MTD13837.1"/>
    <property type="molecule type" value="Genomic_DNA"/>
</dbReference>
<dbReference type="Proteomes" id="UP000460221">
    <property type="component" value="Unassembled WGS sequence"/>
</dbReference>
<evidence type="ECO:0000256" key="1">
    <source>
        <dbReference type="ARBA" id="ARBA00023125"/>
    </source>
</evidence>
<dbReference type="InterPro" id="IPR009061">
    <property type="entry name" value="DNA-bd_dom_put_sf"/>
</dbReference>
<dbReference type="PRINTS" id="PR00040">
    <property type="entry name" value="HTHMERR"/>
</dbReference>
<dbReference type="GO" id="GO:0003700">
    <property type="term" value="F:DNA-binding transcription factor activity"/>
    <property type="evidence" value="ECO:0007669"/>
    <property type="project" value="InterPro"/>
</dbReference>
<keyword evidence="4" id="KW-1185">Reference proteome</keyword>
<accession>A0A7K1FI82</accession>
<comment type="caution">
    <text evidence="3">The sequence shown here is derived from an EMBL/GenBank/DDBJ whole genome shotgun (WGS) entry which is preliminary data.</text>
</comment>
<gene>
    <name evidence="3" type="ORF">GIS00_07770</name>
</gene>
<dbReference type="Pfam" id="PF13411">
    <property type="entry name" value="MerR_1"/>
    <property type="match status" value="1"/>
</dbReference>
<dbReference type="PROSITE" id="PS50937">
    <property type="entry name" value="HTH_MERR_2"/>
    <property type="match status" value="1"/>
</dbReference>
<sequence>MTGPDQLMQIGELAERTELSLRTIRHYDDEGLLTPSARSTGGFRLYSSQDLDRLMVIRRMKPLGFSIDEMRDLLDILHRLSSASTAAGEIGPLRDRLDGFRSEAVQRRDRLRIQLDRAEEFVDTLEGLAGGDRGRS</sequence>
<keyword evidence="1" id="KW-0238">DNA-binding</keyword>
<name>A0A7K1FI82_9ACTN</name>
<dbReference type="PANTHER" id="PTHR30204">
    <property type="entry name" value="REDOX-CYCLING DRUG-SENSING TRANSCRIPTIONAL ACTIVATOR SOXR"/>
    <property type="match status" value="1"/>
</dbReference>